<dbReference type="Pfam" id="PF00083">
    <property type="entry name" value="Sugar_tr"/>
    <property type="match status" value="1"/>
</dbReference>
<dbReference type="InterPro" id="IPR005828">
    <property type="entry name" value="MFS_sugar_transport-like"/>
</dbReference>
<reference evidence="6 7" key="1">
    <citation type="journal article" date="2011" name="PLoS Genet.">
        <title>Finished genome of the fungal wheat pathogen Mycosphaerella graminicola reveals dispensome structure, chromosome plasticity, and stealth pathogenesis.</title>
        <authorList>
            <person name="Goodwin S.B."/>
            <person name="Ben M'barek S."/>
            <person name="Dhillon B."/>
            <person name="Wittenberg A.H.J."/>
            <person name="Crane C.F."/>
            <person name="Hane J.K."/>
            <person name="Foster A.J."/>
            <person name="Van der Lee T.A.J."/>
            <person name="Grimwood J."/>
            <person name="Aerts A."/>
            <person name="Antoniw J."/>
            <person name="Bailey A."/>
            <person name="Bluhm B."/>
            <person name="Bowler J."/>
            <person name="Bristow J."/>
            <person name="van der Burgt A."/>
            <person name="Canto-Canche B."/>
            <person name="Churchill A.C.L."/>
            <person name="Conde-Ferraez L."/>
            <person name="Cools H.J."/>
            <person name="Coutinho P.M."/>
            <person name="Csukai M."/>
            <person name="Dehal P."/>
            <person name="De Wit P."/>
            <person name="Donzelli B."/>
            <person name="van de Geest H.C."/>
            <person name="van Ham R.C.H.J."/>
            <person name="Hammond-Kosack K.E."/>
            <person name="Henrissat B."/>
            <person name="Kilian A."/>
            <person name="Kobayashi A.K."/>
            <person name="Koopmann E."/>
            <person name="Kourmpetis Y."/>
            <person name="Kuzniar A."/>
            <person name="Lindquist E."/>
            <person name="Lombard V."/>
            <person name="Maliepaard C."/>
            <person name="Martins N."/>
            <person name="Mehrabi R."/>
            <person name="Nap J.P.H."/>
            <person name="Ponomarenko A."/>
            <person name="Rudd J.J."/>
            <person name="Salamov A."/>
            <person name="Schmutz J."/>
            <person name="Schouten H.J."/>
            <person name="Shapiro H."/>
            <person name="Stergiopoulos I."/>
            <person name="Torriani S.F.F."/>
            <person name="Tu H."/>
            <person name="de Vries R.P."/>
            <person name="Waalwijk C."/>
            <person name="Ware S.B."/>
            <person name="Wiebenga A."/>
            <person name="Zwiers L.-H."/>
            <person name="Oliver R.P."/>
            <person name="Grigoriev I.V."/>
            <person name="Kema G.H.J."/>
        </authorList>
    </citation>
    <scope>NUCLEOTIDE SEQUENCE [LARGE SCALE GENOMIC DNA]</scope>
    <source>
        <strain evidence="7">CBS 115943 / IPO323</strain>
    </source>
</reference>
<comment type="subcellular location">
    <subcellularLocation>
        <location evidence="1">Membrane</location>
        <topology evidence="1">Multi-pass membrane protein</topology>
    </subcellularLocation>
</comment>
<dbReference type="GeneID" id="13399408"/>
<evidence type="ECO:0000313" key="6">
    <source>
        <dbReference type="EMBL" id="EGP90550.1"/>
    </source>
</evidence>
<organism evidence="6 7">
    <name type="scientific">Zymoseptoria tritici (strain CBS 115943 / IPO323)</name>
    <name type="common">Speckled leaf blotch fungus</name>
    <name type="synonym">Septoria tritici</name>
    <dbReference type="NCBI Taxonomy" id="336722"/>
    <lineage>
        <taxon>Eukaryota</taxon>
        <taxon>Fungi</taxon>
        <taxon>Dikarya</taxon>
        <taxon>Ascomycota</taxon>
        <taxon>Pezizomycotina</taxon>
        <taxon>Dothideomycetes</taxon>
        <taxon>Dothideomycetidae</taxon>
        <taxon>Mycosphaerellales</taxon>
        <taxon>Mycosphaerellaceae</taxon>
        <taxon>Zymoseptoria</taxon>
    </lineage>
</organism>
<evidence type="ECO:0000313" key="7">
    <source>
        <dbReference type="Proteomes" id="UP000008062"/>
    </source>
</evidence>
<sequence length="286" mass="32490">MSQGCGVERVDFRGDLAVGGEHEGLIRLGDKDFKQEERQHAPWAPLLALPSFRSKFDMFNPKTKAYALPSNVSAAMNSIPFAGQALGALLSSFAIDWFGNLTGSWEQLTFGRFLAYIATELAEMAVIHFNGEGLRYRDSLQGLIPVAVQFIPAVLILIFIWFTVESPRWLIVKGRRDDALASLNRLRPKEDAAKGLTSVEIDAIVQSLEEQGGQDQGRWVEIFQGNMLRRTWICCTLFALLQSTGIQWTNFFAATYYIWIENQFLHLRGHRQRTSDRFMRLPDWNI</sequence>
<dbReference type="PANTHER" id="PTHR48022">
    <property type="entry name" value="PLASTIDIC GLUCOSE TRANSPORTER 4"/>
    <property type="match status" value="1"/>
</dbReference>
<dbReference type="OMA" id="EIEHEFR"/>
<dbReference type="PANTHER" id="PTHR48022:SF2">
    <property type="entry name" value="PLASTIDIC GLUCOSE TRANSPORTER 4"/>
    <property type="match status" value="1"/>
</dbReference>
<dbReference type="GO" id="GO:0016020">
    <property type="term" value="C:membrane"/>
    <property type="evidence" value="ECO:0007669"/>
    <property type="project" value="UniProtKB-SubCell"/>
</dbReference>
<gene>
    <name evidence="6" type="ORF">MYCGRDRAFT_90712</name>
</gene>
<dbReference type="SUPFAM" id="SSF103473">
    <property type="entry name" value="MFS general substrate transporter"/>
    <property type="match status" value="1"/>
</dbReference>
<dbReference type="Gene3D" id="1.20.1250.20">
    <property type="entry name" value="MFS general substrate transporter like domains"/>
    <property type="match status" value="1"/>
</dbReference>
<dbReference type="HOGENOM" id="CLU_973890_0_0_1"/>
<evidence type="ECO:0000256" key="5">
    <source>
        <dbReference type="SAM" id="Phobius"/>
    </source>
</evidence>
<dbReference type="OrthoDB" id="6612291at2759"/>
<dbReference type="KEGG" id="ztr:MYCGRDRAFT_90712"/>
<dbReference type="eggNOG" id="KOG0254">
    <property type="taxonomic scope" value="Eukaryota"/>
</dbReference>
<keyword evidence="7" id="KW-1185">Reference proteome</keyword>
<evidence type="ECO:0000256" key="3">
    <source>
        <dbReference type="ARBA" id="ARBA00022989"/>
    </source>
</evidence>
<dbReference type="InParanoid" id="F9X2C0"/>
<evidence type="ECO:0000256" key="4">
    <source>
        <dbReference type="ARBA" id="ARBA00023136"/>
    </source>
</evidence>
<feature type="transmembrane region" description="Helical" evidence="5">
    <location>
        <begin position="143"/>
        <end position="164"/>
    </location>
</feature>
<dbReference type="RefSeq" id="XP_003855574.1">
    <property type="nucleotide sequence ID" value="XM_003855526.1"/>
</dbReference>
<dbReference type="Proteomes" id="UP000008062">
    <property type="component" value="Chromosome 2"/>
</dbReference>
<dbReference type="EMBL" id="CM001197">
    <property type="protein sequence ID" value="EGP90550.1"/>
    <property type="molecule type" value="Genomic_DNA"/>
</dbReference>
<protein>
    <recommendedName>
        <fullName evidence="8">Major facilitator superfamily (MFS) profile domain-containing protein</fullName>
    </recommendedName>
</protein>
<dbReference type="AlphaFoldDB" id="F9X2C0"/>
<evidence type="ECO:0000256" key="1">
    <source>
        <dbReference type="ARBA" id="ARBA00004141"/>
    </source>
</evidence>
<accession>F9X2C0</accession>
<dbReference type="GO" id="GO:0005351">
    <property type="term" value="F:carbohydrate:proton symporter activity"/>
    <property type="evidence" value="ECO:0007669"/>
    <property type="project" value="TreeGrafter"/>
</dbReference>
<name>F9X2C0_ZYMTI</name>
<evidence type="ECO:0008006" key="8">
    <source>
        <dbReference type="Google" id="ProtNLM"/>
    </source>
</evidence>
<keyword evidence="2 5" id="KW-0812">Transmembrane</keyword>
<keyword evidence="3 5" id="KW-1133">Transmembrane helix</keyword>
<keyword evidence="4 5" id="KW-0472">Membrane</keyword>
<dbReference type="InterPro" id="IPR036259">
    <property type="entry name" value="MFS_trans_sf"/>
</dbReference>
<dbReference type="InterPro" id="IPR050360">
    <property type="entry name" value="MFS_Sugar_Transporters"/>
</dbReference>
<proteinExistence type="predicted"/>
<evidence type="ECO:0000256" key="2">
    <source>
        <dbReference type="ARBA" id="ARBA00022692"/>
    </source>
</evidence>